<reference evidence="4" key="1">
    <citation type="submission" date="2023-02" db="EMBL/GenBank/DDBJ databases">
        <title>Genome of toxic invasive species Heracleum sosnowskyi carries increased number of genes despite the absence of recent whole-genome duplications.</title>
        <authorList>
            <person name="Schelkunov M."/>
            <person name="Shtratnikova V."/>
            <person name="Makarenko M."/>
            <person name="Klepikova A."/>
            <person name="Omelchenko D."/>
            <person name="Novikova G."/>
            <person name="Obukhova E."/>
            <person name="Bogdanov V."/>
            <person name="Penin A."/>
            <person name="Logacheva M."/>
        </authorList>
    </citation>
    <scope>NUCLEOTIDE SEQUENCE</scope>
    <source>
        <strain evidence="4">Hsosn_3</strain>
        <tissue evidence="4">Leaf</tissue>
    </source>
</reference>
<dbReference type="Gene3D" id="1.25.40.10">
    <property type="entry name" value="Tetratricopeptide repeat domain"/>
    <property type="match status" value="4"/>
</dbReference>
<proteinExistence type="inferred from homology"/>
<protein>
    <submittedName>
        <fullName evidence="4">Pentatricopeptide repeat-containing protein</fullName>
    </submittedName>
</protein>
<evidence type="ECO:0000313" key="5">
    <source>
        <dbReference type="Proteomes" id="UP001237642"/>
    </source>
</evidence>
<dbReference type="Pfam" id="PF13041">
    <property type="entry name" value="PPR_2"/>
    <property type="match status" value="2"/>
</dbReference>
<evidence type="ECO:0000256" key="2">
    <source>
        <dbReference type="ARBA" id="ARBA00022737"/>
    </source>
</evidence>
<evidence type="ECO:0000313" key="4">
    <source>
        <dbReference type="EMBL" id="KAK1358744.1"/>
    </source>
</evidence>
<evidence type="ECO:0000256" key="1">
    <source>
        <dbReference type="ARBA" id="ARBA00007626"/>
    </source>
</evidence>
<reference evidence="4" key="2">
    <citation type="submission" date="2023-05" db="EMBL/GenBank/DDBJ databases">
        <authorList>
            <person name="Schelkunov M.I."/>
        </authorList>
    </citation>
    <scope>NUCLEOTIDE SEQUENCE</scope>
    <source>
        <strain evidence="4">Hsosn_3</strain>
        <tissue evidence="4">Leaf</tissue>
    </source>
</reference>
<feature type="repeat" description="PPR" evidence="3">
    <location>
        <begin position="239"/>
        <end position="273"/>
    </location>
</feature>
<dbReference type="InterPro" id="IPR002885">
    <property type="entry name" value="PPR_rpt"/>
</dbReference>
<dbReference type="NCBIfam" id="TIGR00756">
    <property type="entry name" value="PPR"/>
    <property type="match status" value="6"/>
</dbReference>
<feature type="repeat" description="PPR" evidence="3">
    <location>
        <begin position="450"/>
        <end position="480"/>
    </location>
</feature>
<dbReference type="InterPro" id="IPR011990">
    <property type="entry name" value="TPR-like_helical_dom_sf"/>
</dbReference>
<feature type="repeat" description="PPR" evidence="3">
    <location>
        <begin position="344"/>
        <end position="378"/>
    </location>
</feature>
<dbReference type="PANTHER" id="PTHR47941">
    <property type="entry name" value="PENTATRICOPEPTIDE REPEAT-CONTAINING PROTEIN 3, MITOCHONDRIAL"/>
    <property type="match status" value="1"/>
</dbReference>
<dbReference type="Pfam" id="PF01535">
    <property type="entry name" value="PPR"/>
    <property type="match status" value="2"/>
</dbReference>
<dbReference type="Pfam" id="PF12854">
    <property type="entry name" value="PPR_1"/>
    <property type="match status" value="1"/>
</dbReference>
<sequence length="488" mass="55555">MPPFSSLIKNPISHFTLQKHSLPFSSSTPSLLPEDKTVISTAVALLKHHRSKSRWTHLRQLFPAGFTPTQVSQITLQLRNNPHLALNYFNFTVQHSLCNHSLDSYATIIHVLARGRQKSEAQRLIQCVLGKFREAHLGGFVKYPKIFECLMRTYRVCDSAPFVFDLLVLSLLLAKRIDQAVEIERMLRTRGMFLKISTLNDLIKNVCKCVDCFVGYDLYKEIFNEGNVVANGMRVVVPNVGTFNVIMVGFYREGLVENVEEVWGEMVRRGCEANSYSFSVLMAVYCEGERMVDALRVWEEMGRKGLERDLVAYNTIIGGFCKVGEVERAEEFFREMEFDGVDGSCVTFEHLISGYCRIGDVDSALLLYKGMCRKGFRPESLTIDEVIRGLCGQNRVSEALEYLRVAVKKYDIVPKGTSYESVIKGLCQEGRMEDGLKLQAEMVGKGHEPNSEIYNSFIDGYMKQGNEEQARKLRKEMVEIHEQQVAIR</sequence>
<dbReference type="Proteomes" id="UP001237642">
    <property type="component" value="Unassembled WGS sequence"/>
</dbReference>
<dbReference type="EMBL" id="JAUIZM010000010">
    <property type="protein sequence ID" value="KAK1358744.1"/>
    <property type="molecule type" value="Genomic_DNA"/>
</dbReference>
<comment type="similarity">
    <text evidence="1">Belongs to the PPR family. P subfamily.</text>
</comment>
<keyword evidence="2" id="KW-0677">Repeat</keyword>
<feature type="repeat" description="PPR" evidence="3">
    <location>
        <begin position="274"/>
        <end position="308"/>
    </location>
</feature>
<feature type="repeat" description="PPR" evidence="3">
    <location>
        <begin position="415"/>
        <end position="449"/>
    </location>
</feature>
<evidence type="ECO:0000256" key="3">
    <source>
        <dbReference type="PROSITE-ProRule" id="PRU00708"/>
    </source>
</evidence>
<feature type="repeat" description="PPR" evidence="3">
    <location>
        <begin position="309"/>
        <end position="343"/>
    </location>
</feature>
<dbReference type="AlphaFoldDB" id="A0AAD8M3X6"/>
<organism evidence="4 5">
    <name type="scientific">Heracleum sosnowskyi</name>
    <dbReference type="NCBI Taxonomy" id="360622"/>
    <lineage>
        <taxon>Eukaryota</taxon>
        <taxon>Viridiplantae</taxon>
        <taxon>Streptophyta</taxon>
        <taxon>Embryophyta</taxon>
        <taxon>Tracheophyta</taxon>
        <taxon>Spermatophyta</taxon>
        <taxon>Magnoliopsida</taxon>
        <taxon>eudicotyledons</taxon>
        <taxon>Gunneridae</taxon>
        <taxon>Pentapetalae</taxon>
        <taxon>asterids</taxon>
        <taxon>campanulids</taxon>
        <taxon>Apiales</taxon>
        <taxon>Apiaceae</taxon>
        <taxon>Apioideae</taxon>
        <taxon>apioid superclade</taxon>
        <taxon>Tordylieae</taxon>
        <taxon>Tordyliinae</taxon>
        <taxon>Heracleum</taxon>
    </lineage>
</organism>
<comment type="caution">
    <text evidence="4">The sequence shown here is derived from an EMBL/GenBank/DDBJ whole genome shotgun (WGS) entry which is preliminary data.</text>
</comment>
<gene>
    <name evidence="4" type="ORF">POM88_043218</name>
</gene>
<accession>A0AAD8M3X6</accession>
<name>A0AAD8M3X6_9APIA</name>
<keyword evidence="5" id="KW-1185">Reference proteome</keyword>
<dbReference type="PROSITE" id="PS51375">
    <property type="entry name" value="PPR"/>
    <property type="match status" value="6"/>
</dbReference>